<evidence type="ECO:0000259" key="1">
    <source>
        <dbReference type="PROSITE" id="PS50181"/>
    </source>
</evidence>
<dbReference type="InterPro" id="IPR036047">
    <property type="entry name" value="F-box-like_dom_sf"/>
</dbReference>
<gene>
    <name evidence="2" type="ORF">RND81_01G023700</name>
</gene>
<dbReference type="PANTHER" id="PTHR31293">
    <property type="entry name" value="RNI-LIKE SUPERFAMILY PROTEIN"/>
    <property type="match status" value="1"/>
</dbReference>
<reference evidence="2" key="1">
    <citation type="submission" date="2024-03" db="EMBL/GenBank/DDBJ databases">
        <title>WGS assembly of Saponaria officinalis var. Norfolk2.</title>
        <authorList>
            <person name="Jenkins J."/>
            <person name="Shu S."/>
            <person name="Grimwood J."/>
            <person name="Barry K."/>
            <person name="Goodstein D."/>
            <person name="Schmutz J."/>
            <person name="Leebens-Mack J."/>
            <person name="Osbourn A."/>
        </authorList>
    </citation>
    <scope>NUCLEOTIDE SEQUENCE [LARGE SCALE GENOMIC DNA]</scope>
    <source>
        <strain evidence="2">JIC</strain>
    </source>
</reference>
<dbReference type="InterPro" id="IPR055294">
    <property type="entry name" value="FBL60-like"/>
</dbReference>
<keyword evidence="3" id="KW-1185">Reference proteome</keyword>
<dbReference type="InterPro" id="IPR006566">
    <property type="entry name" value="FBD"/>
</dbReference>
<evidence type="ECO:0000313" key="2">
    <source>
        <dbReference type="EMBL" id="KAK9755419.1"/>
    </source>
</evidence>
<dbReference type="InterPro" id="IPR053781">
    <property type="entry name" value="F-box_AtFBL13-like"/>
</dbReference>
<proteinExistence type="predicted"/>
<accession>A0AAW1NBD5</accession>
<organism evidence="2 3">
    <name type="scientific">Saponaria officinalis</name>
    <name type="common">Common soapwort</name>
    <name type="synonym">Lychnis saponaria</name>
    <dbReference type="NCBI Taxonomy" id="3572"/>
    <lineage>
        <taxon>Eukaryota</taxon>
        <taxon>Viridiplantae</taxon>
        <taxon>Streptophyta</taxon>
        <taxon>Embryophyta</taxon>
        <taxon>Tracheophyta</taxon>
        <taxon>Spermatophyta</taxon>
        <taxon>Magnoliopsida</taxon>
        <taxon>eudicotyledons</taxon>
        <taxon>Gunneridae</taxon>
        <taxon>Pentapetalae</taxon>
        <taxon>Caryophyllales</taxon>
        <taxon>Caryophyllaceae</taxon>
        <taxon>Caryophylleae</taxon>
        <taxon>Saponaria</taxon>
    </lineage>
</organism>
<dbReference type="InterPro" id="IPR055411">
    <property type="entry name" value="LRR_FXL15/At3g58940/PEG3-like"/>
</dbReference>
<dbReference type="InterPro" id="IPR001810">
    <property type="entry name" value="F-box_dom"/>
</dbReference>
<dbReference type="Gene3D" id="3.80.10.10">
    <property type="entry name" value="Ribonuclease Inhibitor"/>
    <property type="match status" value="1"/>
</dbReference>
<dbReference type="SUPFAM" id="SSF81383">
    <property type="entry name" value="F-box domain"/>
    <property type="match status" value="1"/>
</dbReference>
<dbReference type="AlphaFoldDB" id="A0AAW1NBD5"/>
<dbReference type="Pfam" id="PF08387">
    <property type="entry name" value="FBD"/>
    <property type="match status" value="1"/>
</dbReference>
<dbReference type="SMART" id="SM00579">
    <property type="entry name" value="FBD"/>
    <property type="match status" value="1"/>
</dbReference>
<evidence type="ECO:0000313" key="3">
    <source>
        <dbReference type="Proteomes" id="UP001443914"/>
    </source>
</evidence>
<dbReference type="SUPFAM" id="SSF52047">
    <property type="entry name" value="RNI-like"/>
    <property type="match status" value="1"/>
</dbReference>
<dbReference type="Pfam" id="PF00646">
    <property type="entry name" value="F-box"/>
    <property type="match status" value="1"/>
</dbReference>
<dbReference type="EMBL" id="JBDFQZ010000001">
    <property type="protein sequence ID" value="KAK9755419.1"/>
    <property type="molecule type" value="Genomic_DNA"/>
</dbReference>
<dbReference type="Pfam" id="PF24758">
    <property type="entry name" value="LRR_At5g56370"/>
    <property type="match status" value="1"/>
</dbReference>
<feature type="domain" description="F-box" evidence="1">
    <location>
        <begin position="18"/>
        <end position="66"/>
    </location>
</feature>
<dbReference type="PANTHER" id="PTHR31293:SF12">
    <property type="entry name" value="RNI-LIKE SUPERFAMILY PROTEIN"/>
    <property type="match status" value="1"/>
</dbReference>
<protein>
    <recommendedName>
        <fullName evidence="1">F-box domain-containing protein</fullName>
    </recommendedName>
</protein>
<sequence>MDQVMGPSKLKATLEGKEDRINNLPDSVLTIILSRLPTRYAVATSALSSRWKNLWTTIDSFEFDDVSLILRMESKDYVEGFPWFVKRVLQRCDAKNIRRFRLGYHGYENSVFINTCILFAVSRNVQELELNVLNWRRYLKFPSEFFTCVSLKKLKIEIDTLFDVPFLSDTFPNLKSLHIQFKFPNTRFCRKLLSACPKLEDLVVDAGPRYWELLQYRGYGYKITAQYLLDNMLICPEYCFLNLARLEITISDFVVRNMLPVFLRASPELNVLILRMEHTENPDANFTEAFDSEWNAWVREEVPLCLLKGLREVKIKSYQDRFRERKTIEYLLDCSKVLQKMSVYVVKPGIKLQVSQWISEVPRASKNCQLKVA</sequence>
<dbReference type="InterPro" id="IPR032675">
    <property type="entry name" value="LRR_dom_sf"/>
</dbReference>
<comment type="caution">
    <text evidence="2">The sequence shown here is derived from an EMBL/GenBank/DDBJ whole genome shotgun (WGS) entry which is preliminary data.</text>
</comment>
<name>A0AAW1NBD5_SAPOF</name>
<dbReference type="Proteomes" id="UP001443914">
    <property type="component" value="Unassembled WGS sequence"/>
</dbReference>
<dbReference type="CDD" id="cd22160">
    <property type="entry name" value="F-box_AtFBL13-like"/>
    <property type="match status" value="1"/>
</dbReference>
<dbReference type="PROSITE" id="PS50181">
    <property type="entry name" value="FBOX"/>
    <property type="match status" value="1"/>
</dbReference>